<dbReference type="InterPro" id="IPR016040">
    <property type="entry name" value="NAD(P)-bd_dom"/>
</dbReference>
<dbReference type="InterPro" id="IPR036291">
    <property type="entry name" value="NAD(P)-bd_dom_sf"/>
</dbReference>
<protein>
    <submittedName>
        <fullName evidence="2">CDP-glucose 4,6-dehydratase</fullName>
    </submittedName>
</protein>
<proteinExistence type="predicted"/>
<dbReference type="Gene3D" id="3.40.50.720">
    <property type="entry name" value="NAD(P)-binding Rossmann-like Domain"/>
    <property type="match status" value="1"/>
</dbReference>
<dbReference type="EMBL" id="CP025781">
    <property type="protein sequence ID" value="QBC44998.1"/>
    <property type="molecule type" value="Genomic_DNA"/>
</dbReference>
<dbReference type="KEGG" id="ifl:C1H71_16625"/>
<dbReference type="Pfam" id="PF16363">
    <property type="entry name" value="GDP_Man_Dehyd"/>
    <property type="match status" value="1"/>
</dbReference>
<dbReference type="RefSeq" id="WP_130107511.1">
    <property type="nucleotide sequence ID" value="NZ_CP025781.1"/>
</dbReference>
<gene>
    <name evidence="2" type="primary">rfbG</name>
    <name evidence="2" type="ORF">C1H71_16625</name>
</gene>
<evidence type="ECO:0000313" key="2">
    <source>
        <dbReference type="EMBL" id="QBC44998.1"/>
    </source>
</evidence>
<feature type="domain" description="NAD(P)-binding" evidence="1">
    <location>
        <begin position="12"/>
        <end position="244"/>
    </location>
</feature>
<accession>A0A7G3GCU5</accession>
<dbReference type="PANTHER" id="PTHR43000">
    <property type="entry name" value="DTDP-D-GLUCOSE 4,6-DEHYDRATASE-RELATED"/>
    <property type="match status" value="1"/>
</dbReference>
<organism evidence="2 3">
    <name type="scientific">Iodobacter fluviatilis</name>
    <dbReference type="NCBI Taxonomy" id="537"/>
    <lineage>
        <taxon>Bacteria</taxon>
        <taxon>Pseudomonadati</taxon>
        <taxon>Pseudomonadota</taxon>
        <taxon>Betaproteobacteria</taxon>
        <taxon>Neisseriales</taxon>
        <taxon>Chitinibacteraceae</taxon>
        <taxon>Iodobacter</taxon>
    </lineage>
</organism>
<keyword evidence="3" id="KW-1185">Reference proteome</keyword>
<sequence length="357" mass="39020">MFADCYRNKKVFITGHTGFKGSWLSLWLSQLSAKVYGYALAPLEGERSHYAKLALPLESNVADICDFARLSAALQDASPEIVFHLAAQPLVLESYRDPVTTWNTNVMGTVNLLEACRHVPSIKAVVVITTDKCYQNQEWSWPYRECDALGGHDPYSASKAAAELVVASYRASFSPQDLSRSLLIATARAGNVIGGGDWAQDRLVPDAVRAVQAGRYVEIRNPKAVRPWQHVLEPLSAYLLIGQHLLAGNEGAAKAWNVGPSERDVASVAGVLDGLGQYWPELKWQGTAALAHETQALRLDSSQIATALKWSPVWPLSRALAETAAWYRRGDSAYLHSLPQLHAYIADAAAANLGWAI</sequence>
<dbReference type="Gene3D" id="3.90.25.10">
    <property type="entry name" value="UDP-galactose 4-epimerase, domain 1"/>
    <property type="match status" value="1"/>
</dbReference>
<evidence type="ECO:0000313" key="3">
    <source>
        <dbReference type="Proteomes" id="UP000515917"/>
    </source>
</evidence>
<evidence type="ECO:0000259" key="1">
    <source>
        <dbReference type="Pfam" id="PF16363"/>
    </source>
</evidence>
<dbReference type="SUPFAM" id="SSF51735">
    <property type="entry name" value="NAD(P)-binding Rossmann-fold domains"/>
    <property type="match status" value="1"/>
</dbReference>
<reference evidence="2 3" key="1">
    <citation type="submission" date="2018-01" db="EMBL/GenBank/DDBJ databases">
        <title>Genome sequence of Iodobacter sp. strain PCH194 isolated from Indian Trans-Himalaya.</title>
        <authorList>
            <person name="Kumar V."/>
            <person name="Thakur V."/>
            <person name="Kumar S."/>
            <person name="Singh D."/>
        </authorList>
    </citation>
    <scope>NUCLEOTIDE SEQUENCE [LARGE SCALE GENOMIC DNA]</scope>
    <source>
        <strain evidence="2 3">PCH194</strain>
    </source>
</reference>
<dbReference type="AlphaFoldDB" id="A0A7G3GCU5"/>
<dbReference type="InterPro" id="IPR013445">
    <property type="entry name" value="CDP_4_6_deHydtase"/>
</dbReference>
<dbReference type="Proteomes" id="UP000515917">
    <property type="component" value="Chromosome"/>
</dbReference>
<name>A0A7G3GCU5_9NEIS</name>
<dbReference type="NCBIfam" id="TIGR02622">
    <property type="entry name" value="CDP_4_6_dhtase"/>
    <property type="match status" value="1"/>
</dbReference>